<dbReference type="InterPro" id="IPR016040">
    <property type="entry name" value="NAD(P)-bd_dom"/>
</dbReference>
<dbReference type="Proteomes" id="UP001230188">
    <property type="component" value="Unassembled WGS sequence"/>
</dbReference>
<evidence type="ECO:0000256" key="1">
    <source>
        <dbReference type="SAM" id="SignalP"/>
    </source>
</evidence>
<dbReference type="PANTHER" id="PTHR15020:SF11">
    <property type="entry name" value="OS06G0360300 PROTEIN"/>
    <property type="match status" value="1"/>
</dbReference>
<dbReference type="NCBIfam" id="TIGR00231">
    <property type="entry name" value="small_GTP"/>
    <property type="match status" value="1"/>
</dbReference>
<evidence type="ECO:0000313" key="4">
    <source>
        <dbReference type="Proteomes" id="UP001230188"/>
    </source>
</evidence>
<dbReference type="GO" id="GO:0003924">
    <property type="term" value="F:GTPase activity"/>
    <property type="evidence" value="ECO:0007669"/>
    <property type="project" value="InterPro"/>
</dbReference>
<evidence type="ECO:0000313" key="3">
    <source>
        <dbReference type="EMBL" id="KAJ8598433.1"/>
    </source>
</evidence>
<dbReference type="PROSITE" id="PS51420">
    <property type="entry name" value="RHO"/>
    <property type="match status" value="1"/>
</dbReference>
<dbReference type="PANTHER" id="PTHR15020">
    <property type="entry name" value="FLAVIN REDUCTASE-RELATED"/>
    <property type="match status" value="1"/>
</dbReference>
<dbReference type="SUPFAM" id="SSF52540">
    <property type="entry name" value="P-loop containing nucleoside triphosphate hydrolases"/>
    <property type="match status" value="1"/>
</dbReference>
<organism evidence="3 4">
    <name type="scientific">Chrysophaeum taylorii</name>
    <dbReference type="NCBI Taxonomy" id="2483200"/>
    <lineage>
        <taxon>Eukaryota</taxon>
        <taxon>Sar</taxon>
        <taxon>Stramenopiles</taxon>
        <taxon>Ochrophyta</taxon>
        <taxon>Pelagophyceae</taxon>
        <taxon>Pelagomonadales</taxon>
        <taxon>Pelagomonadaceae</taxon>
        <taxon>Chrysophaeum</taxon>
    </lineage>
</organism>
<proteinExistence type="predicted"/>
<dbReference type="InterPro" id="IPR036291">
    <property type="entry name" value="NAD(P)-bd_dom_sf"/>
</dbReference>
<dbReference type="Pfam" id="PF13460">
    <property type="entry name" value="NAD_binding_10"/>
    <property type="match status" value="1"/>
</dbReference>
<feature type="chain" id="PRO_5042124130" description="NAD(P)-binding domain-containing protein" evidence="1">
    <location>
        <begin position="18"/>
        <end position="454"/>
    </location>
</feature>
<dbReference type="InterPro" id="IPR001806">
    <property type="entry name" value="Small_GTPase"/>
</dbReference>
<dbReference type="Pfam" id="PF00071">
    <property type="entry name" value="Ras"/>
    <property type="match status" value="1"/>
</dbReference>
<dbReference type="PROSITE" id="PS51419">
    <property type="entry name" value="RAB"/>
    <property type="match status" value="1"/>
</dbReference>
<sequence length="454" mass="48199">MALTLTCIALVAQSSAAFTRSTITMGVSRRTALEVGAATVVVSSPASPSLAAPPKRVLVAGATGQTGRRIVERLSKTGGVEVTGGVRNVEKATKSLAETSIAVRGAMLQKVDSVSPVDLVHLDVVEDSAETLAATLEGYDALVIATGFVPGNPFKMDAAAHAVDNVGNVKLVDAAKKSGVSKIVMISSILTNGRAWGQENSPGFQVTNAFGHVLDEKIVAENHLRASAIDYTIVRPGGLKAAPPTGGLLISGEDTLNRGEISRDFVADVCVAALGDPKASNRVVEIVEDDAASSSLVKVIEAQGKRVKLTLWDTAGQERFRTLTSSYYRGAQGVILVYDVTRPETFENLRQWLREVETYTPNGGADVVKLLVGNKVDRPREVRRDQPEQWARAAGMLFLESSAKDNVGVAEAFEEVVHKILDNPVLLASTTPGAKKRNVDLQDDRPHEPRGCCG</sequence>
<dbReference type="InterPro" id="IPR027417">
    <property type="entry name" value="P-loop_NTPase"/>
</dbReference>
<dbReference type="Gene3D" id="3.40.50.720">
    <property type="entry name" value="NAD(P)-binding Rossmann-like Domain"/>
    <property type="match status" value="1"/>
</dbReference>
<dbReference type="GO" id="GO:0005525">
    <property type="term" value="F:GTP binding"/>
    <property type="evidence" value="ECO:0007669"/>
    <property type="project" value="InterPro"/>
</dbReference>
<name>A0AAD7U7C8_9STRA</name>
<accession>A0AAD7U7C8</accession>
<dbReference type="EMBL" id="JAQMWT010000673">
    <property type="protein sequence ID" value="KAJ8598433.1"/>
    <property type="molecule type" value="Genomic_DNA"/>
</dbReference>
<evidence type="ECO:0000259" key="2">
    <source>
        <dbReference type="Pfam" id="PF13460"/>
    </source>
</evidence>
<reference evidence="3" key="1">
    <citation type="submission" date="2023-01" db="EMBL/GenBank/DDBJ databases">
        <title>Metagenome sequencing of chrysophaentin producing Chrysophaeum taylorii.</title>
        <authorList>
            <person name="Davison J."/>
            <person name="Bewley C."/>
        </authorList>
    </citation>
    <scope>NUCLEOTIDE SEQUENCE</scope>
    <source>
        <strain evidence="3">NIES-1699</strain>
    </source>
</reference>
<dbReference type="PRINTS" id="PR00449">
    <property type="entry name" value="RASTRNSFRMNG"/>
</dbReference>
<gene>
    <name evidence="3" type="ORF">CTAYLR_006843</name>
</gene>
<keyword evidence="1" id="KW-0732">Signal</keyword>
<dbReference type="SMART" id="SM00175">
    <property type="entry name" value="RAB"/>
    <property type="match status" value="1"/>
</dbReference>
<dbReference type="InterPro" id="IPR005225">
    <property type="entry name" value="Small_GTP-bd"/>
</dbReference>
<keyword evidence="4" id="KW-1185">Reference proteome</keyword>
<dbReference type="Gene3D" id="3.40.50.300">
    <property type="entry name" value="P-loop containing nucleotide triphosphate hydrolases"/>
    <property type="match status" value="1"/>
</dbReference>
<dbReference type="FunFam" id="3.40.50.300:FF:001447">
    <property type="entry name" value="Ras-related protein Rab-1B"/>
    <property type="match status" value="1"/>
</dbReference>
<dbReference type="AlphaFoldDB" id="A0AAD7U7C8"/>
<dbReference type="SMART" id="SM00173">
    <property type="entry name" value="RAS"/>
    <property type="match status" value="1"/>
</dbReference>
<feature type="signal peptide" evidence="1">
    <location>
        <begin position="1"/>
        <end position="17"/>
    </location>
</feature>
<comment type="caution">
    <text evidence="3">The sequence shown here is derived from an EMBL/GenBank/DDBJ whole genome shotgun (WGS) entry which is preliminary data.</text>
</comment>
<dbReference type="PROSITE" id="PS51421">
    <property type="entry name" value="RAS"/>
    <property type="match status" value="1"/>
</dbReference>
<dbReference type="SUPFAM" id="SSF51735">
    <property type="entry name" value="NAD(P)-binding Rossmann-fold domains"/>
    <property type="match status" value="1"/>
</dbReference>
<protein>
    <recommendedName>
        <fullName evidence="2">NAD(P)-binding domain-containing protein</fullName>
    </recommendedName>
</protein>
<feature type="domain" description="NAD(P)-binding" evidence="2">
    <location>
        <begin position="61"/>
        <end position="277"/>
    </location>
</feature>
<dbReference type="CDD" id="cd05243">
    <property type="entry name" value="SDR_a5"/>
    <property type="match status" value="1"/>
</dbReference>
<dbReference type="SMART" id="SM00174">
    <property type="entry name" value="RHO"/>
    <property type="match status" value="1"/>
</dbReference>